<keyword evidence="3 7" id="KW-1133">Transmembrane helix</keyword>
<dbReference type="PANTHER" id="PTHR33048:SF147">
    <property type="entry name" value="INTEGRAL MEMBRANE PROTEIN"/>
    <property type="match status" value="1"/>
</dbReference>
<dbReference type="AlphaFoldDB" id="A0A1Q8RYR3"/>
<evidence type="ECO:0000256" key="4">
    <source>
        <dbReference type="ARBA" id="ARBA00023136"/>
    </source>
</evidence>
<dbReference type="Proteomes" id="UP000186583">
    <property type="component" value="Unassembled WGS sequence"/>
</dbReference>
<feature type="transmembrane region" description="Helical" evidence="7">
    <location>
        <begin position="210"/>
        <end position="232"/>
    </location>
</feature>
<evidence type="ECO:0000256" key="3">
    <source>
        <dbReference type="ARBA" id="ARBA00022989"/>
    </source>
</evidence>
<dbReference type="InterPro" id="IPR049326">
    <property type="entry name" value="Rhodopsin_dom_fungi"/>
</dbReference>
<evidence type="ECO:0000256" key="6">
    <source>
        <dbReference type="SAM" id="MobiDB-lite"/>
    </source>
</evidence>
<feature type="compositionally biased region" description="Basic and acidic residues" evidence="6">
    <location>
        <begin position="315"/>
        <end position="342"/>
    </location>
</feature>
<dbReference type="GO" id="GO:0016020">
    <property type="term" value="C:membrane"/>
    <property type="evidence" value="ECO:0007669"/>
    <property type="project" value="UniProtKB-SubCell"/>
</dbReference>
<dbReference type="PANTHER" id="PTHR33048">
    <property type="entry name" value="PTH11-LIKE INTEGRAL MEMBRANE PROTEIN (AFU_ORTHOLOGUE AFUA_5G11245)"/>
    <property type="match status" value="1"/>
</dbReference>
<protein>
    <recommendedName>
        <fullName evidence="8">Rhodopsin domain-containing protein</fullName>
    </recommendedName>
</protein>
<sequence length="420" mass="47791">MSTETRNHDDEVHTFVNPFVELNAGLWCLFAGATVFLALRLWCKVTRRHGLWYDDYILVVSWSILLANNILIVYQFATGYVLEDSTKKWDDRMHILINISSCGTLIGQAWTKTAFGVTLLRMSNQWQRWILWFCIVTMNVYMITKVILQWAKICGKDNQGYYRLDICLDKQWRDDFKEGGNVYNIIMDFIFACFPWLITRSLEMRRAEKVGLCITMSLGMIVAIVAAIRVSWKDEGNERDPWYIYRNGMSQIWYSSEITGTIIVQCIPILRPILREIHTSLTSKRLESTAGKSTSFGSKLSSGKRMSTGINNLHNDNKQGPERIALREIPEESDDGFWKDSRPPSSPTSADDVKPRPPTAPLPDMWPLSGTEAPDLAAGSGSQSGRSLDFEHDPQSSSNLDLEQGHVQQGLSPPPPRRFP</sequence>
<evidence type="ECO:0000256" key="2">
    <source>
        <dbReference type="ARBA" id="ARBA00022692"/>
    </source>
</evidence>
<keyword evidence="2 7" id="KW-0812">Transmembrane</keyword>
<evidence type="ECO:0000313" key="9">
    <source>
        <dbReference type="EMBL" id="OLN92242.1"/>
    </source>
</evidence>
<feature type="transmembrane region" description="Helical" evidence="7">
    <location>
        <begin position="55"/>
        <end position="75"/>
    </location>
</feature>
<comment type="subcellular location">
    <subcellularLocation>
        <location evidence="1">Membrane</location>
        <topology evidence="1">Multi-pass membrane protein</topology>
    </subcellularLocation>
</comment>
<name>A0A1Q8RYR3_9PEZI</name>
<feature type="compositionally biased region" description="Polar residues" evidence="6">
    <location>
        <begin position="395"/>
        <end position="411"/>
    </location>
</feature>
<dbReference type="STRING" id="708187.A0A1Q8RYR3"/>
<gene>
    <name evidence="9" type="ORF">CCHL11_01331</name>
</gene>
<accession>A0A1Q8RYR3</accession>
<organism evidence="9 10">
    <name type="scientific">Colletotrichum chlorophyti</name>
    <dbReference type="NCBI Taxonomy" id="708187"/>
    <lineage>
        <taxon>Eukaryota</taxon>
        <taxon>Fungi</taxon>
        <taxon>Dikarya</taxon>
        <taxon>Ascomycota</taxon>
        <taxon>Pezizomycotina</taxon>
        <taxon>Sordariomycetes</taxon>
        <taxon>Hypocreomycetidae</taxon>
        <taxon>Glomerellales</taxon>
        <taxon>Glomerellaceae</taxon>
        <taxon>Colletotrichum</taxon>
    </lineage>
</organism>
<evidence type="ECO:0000256" key="5">
    <source>
        <dbReference type="ARBA" id="ARBA00038359"/>
    </source>
</evidence>
<dbReference type="EMBL" id="MPGH01000060">
    <property type="protein sequence ID" value="OLN92242.1"/>
    <property type="molecule type" value="Genomic_DNA"/>
</dbReference>
<evidence type="ECO:0000259" key="8">
    <source>
        <dbReference type="Pfam" id="PF20684"/>
    </source>
</evidence>
<feature type="transmembrane region" description="Helical" evidence="7">
    <location>
        <begin position="252"/>
        <end position="274"/>
    </location>
</feature>
<feature type="transmembrane region" description="Helical" evidence="7">
    <location>
        <begin position="95"/>
        <end position="117"/>
    </location>
</feature>
<feature type="transmembrane region" description="Helical" evidence="7">
    <location>
        <begin position="129"/>
        <end position="151"/>
    </location>
</feature>
<feature type="region of interest" description="Disordered" evidence="6">
    <location>
        <begin position="291"/>
        <end position="420"/>
    </location>
</feature>
<evidence type="ECO:0000256" key="1">
    <source>
        <dbReference type="ARBA" id="ARBA00004141"/>
    </source>
</evidence>
<proteinExistence type="inferred from homology"/>
<keyword evidence="4 7" id="KW-0472">Membrane</keyword>
<dbReference type="InterPro" id="IPR052337">
    <property type="entry name" value="SAT4-like"/>
</dbReference>
<feature type="domain" description="Rhodopsin" evidence="8">
    <location>
        <begin position="39"/>
        <end position="275"/>
    </location>
</feature>
<keyword evidence="10" id="KW-1185">Reference proteome</keyword>
<feature type="compositionally biased region" description="Polar residues" evidence="6">
    <location>
        <begin position="291"/>
        <end position="314"/>
    </location>
</feature>
<evidence type="ECO:0000256" key="7">
    <source>
        <dbReference type="SAM" id="Phobius"/>
    </source>
</evidence>
<dbReference type="Pfam" id="PF20684">
    <property type="entry name" value="Fung_rhodopsin"/>
    <property type="match status" value="1"/>
</dbReference>
<feature type="transmembrane region" description="Helical" evidence="7">
    <location>
        <begin position="182"/>
        <end position="198"/>
    </location>
</feature>
<feature type="transmembrane region" description="Helical" evidence="7">
    <location>
        <begin position="24"/>
        <end position="43"/>
    </location>
</feature>
<reference evidence="9 10" key="1">
    <citation type="submission" date="2016-11" db="EMBL/GenBank/DDBJ databases">
        <title>Draft Genome Assembly of Colletotrichum chlorophyti a pathogen of herbaceous plants.</title>
        <authorList>
            <person name="Gan P."/>
            <person name="Narusaka M."/>
            <person name="Tsushima A."/>
            <person name="Narusaka Y."/>
            <person name="Takano Y."/>
            <person name="Shirasu K."/>
        </authorList>
    </citation>
    <scope>NUCLEOTIDE SEQUENCE [LARGE SCALE GENOMIC DNA]</scope>
    <source>
        <strain evidence="9 10">NTL11</strain>
    </source>
</reference>
<evidence type="ECO:0000313" key="10">
    <source>
        <dbReference type="Proteomes" id="UP000186583"/>
    </source>
</evidence>
<comment type="similarity">
    <text evidence="5">Belongs to the SAT4 family.</text>
</comment>
<dbReference type="OrthoDB" id="5417887at2759"/>
<comment type="caution">
    <text evidence="9">The sequence shown here is derived from an EMBL/GenBank/DDBJ whole genome shotgun (WGS) entry which is preliminary data.</text>
</comment>